<dbReference type="PANTHER" id="PTHR47959:SF13">
    <property type="entry name" value="ATP-DEPENDENT RNA HELICASE RHLE"/>
    <property type="match status" value="1"/>
</dbReference>
<evidence type="ECO:0000256" key="7">
    <source>
        <dbReference type="HAMAP-Rule" id="MF_00968"/>
    </source>
</evidence>
<keyword evidence="1 7" id="KW-0963">Cytoplasm</keyword>
<dbReference type="PROSITE" id="PS51194">
    <property type="entry name" value="HELICASE_CTER"/>
    <property type="match status" value="1"/>
</dbReference>
<comment type="catalytic activity">
    <reaction evidence="6 7">
        <text>ATP + H2O = ADP + phosphate + H(+)</text>
        <dbReference type="Rhea" id="RHEA:13065"/>
        <dbReference type="ChEBI" id="CHEBI:15377"/>
        <dbReference type="ChEBI" id="CHEBI:15378"/>
        <dbReference type="ChEBI" id="CHEBI:30616"/>
        <dbReference type="ChEBI" id="CHEBI:43474"/>
        <dbReference type="ChEBI" id="CHEBI:456216"/>
        <dbReference type="EC" id="3.6.4.13"/>
    </reaction>
</comment>
<name>A0A558HDX2_9GAMM</name>
<dbReference type="InterPro" id="IPR000629">
    <property type="entry name" value="RNA-helicase_DEAD-box_CS"/>
</dbReference>
<feature type="short sequence motif" description="Q motif" evidence="8">
    <location>
        <begin position="10"/>
        <end position="38"/>
    </location>
</feature>
<evidence type="ECO:0000313" key="13">
    <source>
        <dbReference type="EMBL" id="TVU67341.1"/>
    </source>
</evidence>
<dbReference type="CDD" id="cd18787">
    <property type="entry name" value="SF2_C_DEAD"/>
    <property type="match status" value="1"/>
</dbReference>
<dbReference type="GO" id="GO:0005524">
    <property type="term" value="F:ATP binding"/>
    <property type="evidence" value="ECO:0007669"/>
    <property type="project" value="UniProtKB-UniRule"/>
</dbReference>
<dbReference type="STRING" id="553385.GCA_000591415_03665"/>
<dbReference type="InterPro" id="IPR001650">
    <property type="entry name" value="Helicase_C-like"/>
</dbReference>
<dbReference type="FunFam" id="3.40.50.300:FF:000468">
    <property type="entry name" value="ATP-dependent RNA helicase RhlE"/>
    <property type="match status" value="1"/>
</dbReference>
<evidence type="ECO:0000256" key="5">
    <source>
        <dbReference type="ARBA" id="ARBA00022840"/>
    </source>
</evidence>
<evidence type="ECO:0000256" key="4">
    <source>
        <dbReference type="ARBA" id="ARBA00022806"/>
    </source>
</evidence>
<sequence length="628" mass="66297">MTETTANSVPAFAALGLSAPILKAIAEMGYTTPSPVQAGAIPAVLEGRDVMAAARTGTGKTAGFALPLVERLSQSTPAGARKIKALIVTPTRELAAQIDDNVTAYSRHLKLRNAVVFGGVKINPQISRLSTGVEILTATPGRLLDLHSQKAIDFSDLETLVLDEADRMLDMGFIHDIRRLLKLLPTKRQTLLFSATFSDEIRSMTSKLLNNPVAVEASPRNSAAEKVEQHIHTVEKSHKPSLLKHLIIKEDWRQVLVFTRTKHGANRLATKLEKSGISAAAIHGNKSQNARTKALAGFKNGEVRVLVATDIAARGLDIEQLPQVVNYELPNVPEDYVHRIGRTGRAGASGRAISLVSSDERKELNGIERLLNGKLKRVVVEGFVPEVDVEPEREPRQPRGGQRSGAAKPGAKPASGQRSSGQRTGGQRSDGKPASEGRGNGGGQRTGGQRSDGQRSGSKPASEGRGNGGGQRTGGQRSDGQRSGSKPASEGRGNGGGQRTGGQRSDGQRSGSKPASEGRGNGGGQRTGGQRSDGQRSGSKPASEGRGNGGGQRTGGQRQATPRVVQDDDNRGNRAPAPREIDGNRVASRPEVDGNRTSAGQPSKDEQPRRRTRGGRNRSSGGNGGQSS</sequence>
<protein>
    <recommendedName>
        <fullName evidence="7">ATP-dependent RNA helicase RhlE</fullName>
        <ecNumber evidence="7">3.6.4.13</ecNumber>
    </recommendedName>
</protein>
<comment type="caution">
    <text evidence="13">The sequence shown here is derived from an EMBL/GenBank/DDBJ whole genome shotgun (WGS) entry which is preliminary data.</text>
</comment>
<dbReference type="CDD" id="cd00268">
    <property type="entry name" value="DEADc"/>
    <property type="match status" value="1"/>
</dbReference>
<dbReference type="HAMAP" id="MF_00968">
    <property type="entry name" value="DEAD_helicase_RhlE"/>
    <property type="match status" value="1"/>
</dbReference>
<dbReference type="GO" id="GO:0042255">
    <property type="term" value="P:ribosome assembly"/>
    <property type="evidence" value="ECO:0007669"/>
    <property type="project" value="InterPro"/>
</dbReference>
<dbReference type="InterPro" id="IPR044742">
    <property type="entry name" value="DEAD/DEAH_RhlB"/>
</dbReference>
<evidence type="ECO:0000259" key="11">
    <source>
        <dbReference type="PROSITE" id="PS51194"/>
    </source>
</evidence>
<dbReference type="GO" id="GO:0009266">
    <property type="term" value="P:response to temperature stimulus"/>
    <property type="evidence" value="ECO:0007669"/>
    <property type="project" value="UniProtKB-ARBA"/>
</dbReference>
<feature type="compositionally biased region" description="Low complexity" evidence="9">
    <location>
        <begin position="528"/>
        <end position="539"/>
    </location>
</feature>
<evidence type="ECO:0000256" key="2">
    <source>
        <dbReference type="ARBA" id="ARBA00022741"/>
    </source>
</evidence>
<dbReference type="Pfam" id="PF00271">
    <property type="entry name" value="Helicase_C"/>
    <property type="match status" value="1"/>
</dbReference>
<feature type="domain" description="Helicase C-terminal" evidence="11">
    <location>
        <begin position="226"/>
        <end position="386"/>
    </location>
</feature>
<accession>A0A558HDX2</accession>
<dbReference type="FunFam" id="3.40.50.300:FF:000108">
    <property type="entry name" value="ATP-dependent RNA helicase RhlE"/>
    <property type="match status" value="1"/>
</dbReference>
<keyword evidence="5 7" id="KW-0067">ATP-binding</keyword>
<keyword evidence="4 7" id="KW-0347">Helicase</keyword>
<dbReference type="Gene3D" id="3.40.50.300">
    <property type="entry name" value="P-loop containing nucleotide triphosphate hydrolases"/>
    <property type="match status" value="2"/>
</dbReference>
<dbReference type="SUPFAM" id="SSF52540">
    <property type="entry name" value="P-loop containing nucleoside triphosphate hydrolases"/>
    <property type="match status" value="1"/>
</dbReference>
<evidence type="ECO:0000313" key="14">
    <source>
        <dbReference type="Proteomes" id="UP000319941"/>
    </source>
</evidence>
<dbReference type="PROSITE" id="PS00039">
    <property type="entry name" value="DEAD_ATP_HELICASE"/>
    <property type="match status" value="1"/>
</dbReference>
<dbReference type="SMART" id="SM00490">
    <property type="entry name" value="HELICc"/>
    <property type="match status" value="1"/>
</dbReference>
<feature type="compositionally biased region" description="Low complexity" evidence="9">
    <location>
        <begin position="398"/>
        <end position="427"/>
    </location>
</feature>
<evidence type="ECO:0000256" key="3">
    <source>
        <dbReference type="ARBA" id="ARBA00022801"/>
    </source>
</evidence>
<comment type="function">
    <text evidence="7">DEAD-box RNA helicase involved in ribosome assembly. Has RNA-dependent ATPase activity and unwinds double-stranded RNA.</text>
</comment>
<dbReference type="GO" id="GO:0005829">
    <property type="term" value="C:cytosol"/>
    <property type="evidence" value="ECO:0007669"/>
    <property type="project" value="TreeGrafter"/>
</dbReference>
<evidence type="ECO:0000256" key="1">
    <source>
        <dbReference type="ARBA" id="ARBA00022490"/>
    </source>
</evidence>
<feature type="compositionally biased region" description="Basic and acidic residues" evidence="9">
    <location>
        <begin position="565"/>
        <end position="594"/>
    </location>
</feature>
<dbReference type="PROSITE" id="PS51195">
    <property type="entry name" value="Q_MOTIF"/>
    <property type="match status" value="1"/>
</dbReference>
<dbReference type="InterPro" id="IPR014014">
    <property type="entry name" value="RNA_helicase_DEAD_Q_motif"/>
</dbReference>
<feature type="compositionally biased region" description="Low complexity" evidence="9">
    <location>
        <begin position="447"/>
        <end position="458"/>
    </location>
</feature>
<evidence type="ECO:0000256" key="8">
    <source>
        <dbReference type="PROSITE-ProRule" id="PRU00552"/>
    </source>
</evidence>
<evidence type="ECO:0000259" key="10">
    <source>
        <dbReference type="PROSITE" id="PS51192"/>
    </source>
</evidence>
<keyword evidence="2 7" id="KW-0547">Nucleotide-binding</keyword>
<evidence type="ECO:0000256" key="9">
    <source>
        <dbReference type="SAM" id="MobiDB-lite"/>
    </source>
</evidence>
<dbReference type="EMBL" id="VNFH01000015">
    <property type="protein sequence ID" value="TVU67341.1"/>
    <property type="molecule type" value="Genomic_DNA"/>
</dbReference>
<comment type="similarity">
    <text evidence="7">Belongs to the DEAD box helicase family. RhlE subfamily.</text>
</comment>
<dbReference type="InterPro" id="IPR028622">
    <property type="entry name" value="DEAD_helicase_RhlE"/>
</dbReference>
<dbReference type="GO" id="GO:0003724">
    <property type="term" value="F:RNA helicase activity"/>
    <property type="evidence" value="ECO:0007669"/>
    <property type="project" value="UniProtKB-UniRule"/>
</dbReference>
<dbReference type="PROSITE" id="PS51192">
    <property type="entry name" value="HELICASE_ATP_BIND_1"/>
    <property type="match status" value="1"/>
</dbReference>
<comment type="subcellular location">
    <subcellularLocation>
        <location evidence="7">Cytoplasm</location>
    </subcellularLocation>
</comment>
<evidence type="ECO:0000259" key="12">
    <source>
        <dbReference type="PROSITE" id="PS51195"/>
    </source>
</evidence>
<dbReference type="GO" id="GO:0016887">
    <property type="term" value="F:ATP hydrolysis activity"/>
    <property type="evidence" value="ECO:0007669"/>
    <property type="project" value="RHEA"/>
</dbReference>
<dbReference type="PANTHER" id="PTHR47959">
    <property type="entry name" value="ATP-DEPENDENT RNA HELICASE RHLE-RELATED"/>
    <property type="match status" value="1"/>
</dbReference>
<dbReference type="GO" id="GO:0003676">
    <property type="term" value="F:nucleic acid binding"/>
    <property type="evidence" value="ECO:0007669"/>
    <property type="project" value="InterPro"/>
</dbReference>
<reference evidence="13 14" key="1">
    <citation type="submission" date="2019-07" db="EMBL/GenBank/DDBJ databases">
        <title>Diversity of Bacteria from Kongsfjorden, Arctic.</title>
        <authorList>
            <person name="Yu Y."/>
        </authorList>
    </citation>
    <scope>NUCLEOTIDE SEQUENCE [LARGE SCALE GENOMIC DNA]</scope>
    <source>
        <strain evidence="13 14">SM1923</strain>
    </source>
</reference>
<feature type="region of interest" description="Disordered" evidence="9">
    <location>
        <begin position="389"/>
        <end position="628"/>
    </location>
</feature>
<evidence type="ECO:0000256" key="6">
    <source>
        <dbReference type="ARBA" id="ARBA00047984"/>
    </source>
</evidence>
<keyword evidence="7" id="KW-0690">Ribosome biogenesis</keyword>
<dbReference type="SMART" id="SM00487">
    <property type="entry name" value="DEXDc"/>
    <property type="match status" value="1"/>
</dbReference>
<proteinExistence type="inferred from homology"/>
<dbReference type="InterPro" id="IPR050079">
    <property type="entry name" value="DEAD_box_RNA_helicase"/>
</dbReference>
<dbReference type="Proteomes" id="UP000319941">
    <property type="component" value="Unassembled WGS sequence"/>
</dbReference>
<feature type="compositionally biased region" description="Low complexity" evidence="9">
    <location>
        <begin position="501"/>
        <end position="512"/>
    </location>
</feature>
<keyword evidence="14" id="KW-1185">Reference proteome</keyword>
<feature type="compositionally biased region" description="Low complexity" evidence="9">
    <location>
        <begin position="474"/>
        <end position="485"/>
    </location>
</feature>
<gene>
    <name evidence="7" type="primary">rhlE</name>
    <name evidence="13" type="ORF">FQP86_16830</name>
</gene>
<dbReference type="RefSeq" id="WP_144728073.1">
    <property type="nucleotide sequence ID" value="NZ_CAWOWR010000052.1"/>
</dbReference>
<feature type="domain" description="DEAD-box RNA helicase Q" evidence="12">
    <location>
        <begin position="10"/>
        <end position="38"/>
    </location>
</feature>
<organism evidence="13 14">
    <name type="scientific">Cobetia crustatorum</name>
    <dbReference type="NCBI Taxonomy" id="553385"/>
    <lineage>
        <taxon>Bacteria</taxon>
        <taxon>Pseudomonadati</taxon>
        <taxon>Pseudomonadota</taxon>
        <taxon>Gammaproteobacteria</taxon>
        <taxon>Oceanospirillales</taxon>
        <taxon>Halomonadaceae</taxon>
        <taxon>Cobetia</taxon>
    </lineage>
</organism>
<dbReference type="Pfam" id="PF00270">
    <property type="entry name" value="DEAD"/>
    <property type="match status" value="1"/>
</dbReference>
<dbReference type="AlphaFoldDB" id="A0A558HDX2"/>
<dbReference type="InterPro" id="IPR027417">
    <property type="entry name" value="P-loop_NTPase"/>
</dbReference>
<dbReference type="EC" id="3.6.4.13" evidence="7"/>
<dbReference type="OrthoDB" id="9805696at2"/>
<keyword evidence="3 7" id="KW-0378">Hydrolase</keyword>
<dbReference type="InterPro" id="IPR011545">
    <property type="entry name" value="DEAD/DEAH_box_helicase_dom"/>
</dbReference>
<feature type="domain" description="Helicase ATP-binding" evidence="10">
    <location>
        <begin position="41"/>
        <end position="215"/>
    </location>
</feature>
<dbReference type="InterPro" id="IPR014001">
    <property type="entry name" value="Helicase_ATP-bd"/>
</dbReference>